<evidence type="ECO:0000313" key="6">
    <source>
        <dbReference type="EMBL" id="WEK36479.1"/>
    </source>
</evidence>
<dbReference type="InterPro" id="IPR000866">
    <property type="entry name" value="AhpC/TSA"/>
</dbReference>
<dbReference type="EMBL" id="CP119311">
    <property type="protein sequence ID" value="WEK36479.1"/>
    <property type="molecule type" value="Genomic_DNA"/>
</dbReference>
<dbReference type="AlphaFoldDB" id="A0AAJ5WUQ0"/>
<keyword evidence="4" id="KW-0676">Redox-active center</keyword>
<dbReference type="InterPro" id="IPR013766">
    <property type="entry name" value="Thioredoxin_domain"/>
</dbReference>
<dbReference type="PROSITE" id="PS51352">
    <property type="entry name" value="THIOREDOXIN_2"/>
    <property type="match status" value="1"/>
</dbReference>
<dbReference type="SUPFAM" id="SSF52833">
    <property type="entry name" value="Thioredoxin-like"/>
    <property type="match status" value="1"/>
</dbReference>
<gene>
    <name evidence="6" type="ORF">P0Y53_03115</name>
</gene>
<keyword evidence="3" id="KW-1015">Disulfide bond</keyword>
<dbReference type="PANTHER" id="PTHR42852:SF6">
    <property type="entry name" value="THIOL:DISULFIDE INTERCHANGE PROTEIN DSBE"/>
    <property type="match status" value="1"/>
</dbReference>
<keyword evidence="2" id="KW-0201">Cytochrome c-type biogenesis</keyword>
<dbReference type="Proteomes" id="UP001220610">
    <property type="component" value="Chromosome"/>
</dbReference>
<protein>
    <submittedName>
        <fullName evidence="6">Thioredoxin family protein</fullName>
    </submittedName>
</protein>
<dbReference type="InterPro" id="IPR050553">
    <property type="entry name" value="Thioredoxin_ResA/DsbE_sf"/>
</dbReference>
<dbReference type="GO" id="GO:0016491">
    <property type="term" value="F:oxidoreductase activity"/>
    <property type="evidence" value="ECO:0007669"/>
    <property type="project" value="InterPro"/>
</dbReference>
<sequence length="483" mass="55602">MSRKGPKSNIASKVYLLLFFILTMENTHGFAQGNNSKNEEIHEYRKFIGADDKQLKVGDEMVDIPLGTVINGHLEKTKFSDYYDKLIILDFWTTGCSNCIAAFPKMQKLQDEFNEKIQVFLVNSFENEEQISRRLKQKHLQGYSAASLPMIVNAVDLLKLFPHLGVPHHVWIYKGKIVLIGSHLNTYSEKIKALLEGRVITFMRDDNNSRSYDEDDAPYFKLIDKYTSSIVQYSSFFTTHNNYVAPLGQARVTKDTIAKTSRYSYINFDVLELYAKTLSERYREKWAGKLVGPNNIEYLDFFVLNTEDTLSLTCNYLKNGQTDEQFVKNHFCFEQVVPQDISDEERRIYMLQDLNRYFGNLLHTECLLIPVKIPCYVIVQKQVSVEGNASGMKNGGRDSDSVKYLDCQLSDAILNSLTDLFRKTATPRPYVFDESGRKIKGDFTFPLWGPADNLDSFKSAIACYNLDIVKTERVREMLIIKNK</sequence>
<dbReference type="Gene3D" id="3.40.30.10">
    <property type="entry name" value="Glutaredoxin"/>
    <property type="match status" value="1"/>
</dbReference>
<evidence type="ECO:0000313" key="7">
    <source>
        <dbReference type="Proteomes" id="UP001220610"/>
    </source>
</evidence>
<dbReference type="GO" id="GO:0017004">
    <property type="term" value="P:cytochrome complex assembly"/>
    <property type="evidence" value="ECO:0007669"/>
    <property type="project" value="UniProtKB-KW"/>
</dbReference>
<reference evidence="6" key="1">
    <citation type="submission" date="2023-03" db="EMBL/GenBank/DDBJ databases">
        <title>Andean soil-derived lignocellulolytic bacterial consortium as a source of novel taxa and putative plastic-active enzymes.</title>
        <authorList>
            <person name="Diaz-Garcia L."/>
            <person name="Chuvochina M."/>
            <person name="Feuerriegel G."/>
            <person name="Bunk B."/>
            <person name="Sproer C."/>
            <person name="Streit W.R."/>
            <person name="Rodriguez L.M."/>
            <person name="Overmann J."/>
            <person name="Jimenez D.J."/>
        </authorList>
    </citation>
    <scope>NUCLEOTIDE SEQUENCE</scope>
    <source>
        <strain evidence="6">MAG 7</strain>
    </source>
</reference>
<evidence type="ECO:0000256" key="3">
    <source>
        <dbReference type="ARBA" id="ARBA00023157"/>
    </source>
</evidence>
<evidence type="ECO:0000256" key="1">
    <source>
        <dbReference type="ARBA" id="ARBA00004196"/>
    </source>
</evidence>
<evidence type="ECO:0000256" key="4">
    <source>
        <dbReference type="ARBA" id="ARBA00023284"/>
    </source>
</evidence>
<comment type="subcellular location">
    <subcellularLocation>
        <location evidence="1">Cell envelope</location>
    </subcellularLocation>
</comment>
<dbReference type="Pfam" id="PF00578">
    <property type="entry name" value="AhpC-TSA"/>
    <property type="match status" value="1"/>
</dbReference>
<dbReference type="GO" id="GO:0016209">
    <property type="term" value="F:antioxidant activity"/>
    <property type="evidence" value="ECO:0007669"/>
    <property type="project" value="InterPro"/>
</dbReference>
<feature type="domain" description="Thioredoxin" evidence="5">
    <location>
        <begin position="55"/>
        <end position="196"/>
    </location>
</feature>
<name>A0AAJ5WUQ0_9BACT</name>
<dbReference type="GO" id="GO:0030313">
    <property type="term" value="C:cell envelope"/>
    <property type="evidence" value="ECO:0007669"/>
    <property type="project" value="UniProtKB-SubCell"/>
</dbReference>
<dbReference type="InterPro" id="IPR036249">
    <property type="entry name" value="Thioredoxin-like_sf"/>
</dbReference>
<evidence type="ECO:0000256" key="2">
    <source>
        <dbReference type="ARBA" id="ARBA00022748"/>
    </source>
</evidence>
<organism evidence="6 7">
    <name type="scientific">Candidatus Pseudobacter hemicellulosilyticus</name>
    <dbReference type="NCBI Taxonomy" id="3121375"/>
    <lineage>
        <taxon>Bacteria</taxon>
        <taxon>Pseudomonadati</taxon>
        <taxon>Bacteroidota</taxon>
        <taxon>Chitinophagia</taxon>
        <taxon>Chitinophagales</taxon>
        <taxon>Chitinophagaceae</taxon>
        <taxon>Pseudobacter</taxon>
    </lineage>
</organism>
<accession>A0AAJ5WUQ0</accession>
<proteinExistence type="predicted"/>
<evidence type="ECO:0000259" key="5">
    <source>
        <dbReference type="PROSITE" id="PS51352"/>
    </source>
</evidence>
<dbReference type="PANTHER" id="PTHR42852">
    <property type="entry name" value="THIOL:DISULFIDE INTERCHANGE PROTEIN DSBE"/>
    <property type="match status" value="1"/>
</dbReference>